<organism evidence="8 9">
    <name type="scientific">Sellimonas intestinalis</name>
    <dbReference type="NCBI Taxonomy" id="1653434"/>
    <lineage>
        <taxon>Bacteria</taxon>
        <taxon>Bacillati</taxon>
        <taxon>Bacillota</taxon>
        <taxon>Clostridia</taxon>
        <taxon>Lachnospirales</taxon>
        <taxon>Lachnospiraceae</taxon>
        <taxon>Sellimonas</taxon>
    </lineage>
</organism>
<dbReference type="UniPathway" id="UPA00070">
    <property type="reaction ID" value="UER00117"/>
</dbReference>
<evidence type="ECO:0000256" key="6">
    <source>
        <dbReference type="HAMAP-Rule" id="MF_00220"/>
    </source>
</evidence>
<comment type="catalytic activity">
    <reaction evidence="6">
        <text>(S)-dihydroorotate + H2O = N-carbamoyl-L-aspartate + H(+)</text>
        <dbReference type="Rhea" id="RHEA:24296"/>
        <dbReference type="ChEBI" id="CHEBI:15377"/>
        <dbReference type="ChEBI" id="CHEBI:15378"/>
        <dbReference type="ChEBI" id="CHEBI:30864"/>
        <dbReference type="ChEBI" id="CHEBI:32814"/>
        <dbReference type="EC" id="3.5.2.3"/>
    </reaction>
</comment>
<dbReference type="GO" id="GO:0044205">
    <property type="term" value="P:'de novo' UMP biosynthetic process"/>
    <property type="evidence" value="ECO:0007669"/>
    <property type="project" value="UniProtKB-UniRule"/>
</dbReference>
<dbReference type="Gene3D" id="3.20.20.140">
    <property type="entry name" value="Metal-dependent hydrolases"/>
    <property type="match status" value="1"/>
</dbReference>
<keyword evidence="3 6" id="KW-0479">Metal-binding</keyword>
<evidence type="ECO:0000256" key="1">
    <source>
        <dbReference type="ARBA" id="ARBA00002368"/>
    </source>
</evidence>
<feature type="binding site" evidence="6">
    <location>
        <position position="159"/>
    </location>
    <ligand>
        <name>Zn(2+)</name>
        <dbReference type="ChEBI" id="CHEBI:29105"/>
        <label>1</label>
    </ligand>
</feature>
<dbReference type="InterPro" id="IPR050138">
    <property type="entry name" value="DHOase/Allantoinase_Hydrolase"/>
</dbReference>
<keyword evidence="5 6" id="KW-0665">Pyrimidine biosynthesis</keyword>
<dbReference type="InterPro" id="IPR004722">
    <property type="entry name" value="DHOase"/>
</dbReference>
<feature type="binding site" evidence="6">
    <location>
        <position position="322"/>
    </location>
    <ligand>
        <name>substrate</name>
    </ligand>
</feature>
<keyword evidence="4 6" id="KW-0378">Hydrolase</keyword>
<dbReference type="InterPro" id="IPR006680">
    <property type="entry name" value="Amidohydro-rel"/>
</dbReference>
<dbReference type="InterPro" id="IPR032466">
    <property type="entry name" value="Metal_Hydrolase"/>
</dbReference>
<sequence length="445" mass="49011">MKTWIQNGHVLDPLTGTDQIYDVLVDGKDIKKLGTREEIAKILKKEENVQVLDASGCYVMPGFIDLHVHFRDPGLEYKETLKTGGEAAARGGVTTVCAMPNTKPVIDTKEKVEEVHRRAKEESPVHVIQLGAITVGEEGKELADIKGMAEAGCIALSEDGKSVMNSALYREGMKIAKKYGLRIFAHCEEIDLRRDPDTGEDGVMNKCEKSEELGLPGITNSVEDIITARDIFLAKDTGVHLHLCHCSTKGTVDLMRMAKEEGVSVSAEVCPHHFILSTDDITEDHGRFKMNPPLREMKDVEALRQGIKEGVMEVISTDHAPHSAEEKDAPMRKAAFGIVGLETSASLTYTELVEGGVLTPMQMAERMSFAPARILGLENKGSVSEGKTADLVVFDPSREYEIDTDTFLSKGKNTPFDGWKVKGDVKYTLVDGKLVYKNKAYEEQE</sequence>
<dbReference type="EC" id="3.5.2.3" evidence="6"/>
<dbReference type="GO" id="GO:0006145">
    <property type="term" value="P:purine nucleobase catabolic process"/>
    <property type="evidence" value="ECO:0007669"/>
    <property type="project" value="TreeGrafter"/>
</dbReference>
<dbReference type="CDD" id="cd01317">
    <property type="entry name" value="DHOase_IIa"/>
    <property type="match status" value="1"/>
</dbReference>
<dbReference type="PROSITE" id="PS00482">
    <property type="entry name" value="DIHYDROOROTASE_1"/>
    <property type="match status" value="1"/>
</dbReference>
<comment type="function">
    <text evidence="1 6">Catalyzes the reversible cyclization of carbamoyl aspartate to dihydroorotate.</text>
</comment>
<dbReference type="GO" id="GO:0004151">
    <property type="term" value="F:dihydroorotase activity"/>
    <property type="evidence" value="ECO:0007669"/>
    <property type="project" value="UniProtKB-UniRule"/>
</dbReference>
<dbReference type="GO" id="GO:0005737">
    <property type="term" value="C:cytoplasm"/>
    <property type="evidence" value="ECO:0007669"/>
    <property type="project" value="TreeGrafter"/>
</dbReference>
<dbReference type="Gene3D" id="2.30.40.10">
    <property type="entry name" value="Urease, subunit C, domain 1"/>
    <property type="match status" value="1"/>
</dbReference>
<evidence type="ECO:0000256" key="5">
    <source>
        <dbReference type="ARBA" id="ARBA00022975"/>
    </source>
</evidence>
<dbReference type="Proteomes" id="UP000261080">
    <property type="component" value="Unassembled WGS sequence"/>
</dbReference>
<dbReference type="NCBIfam" id="TIGR00857">
    <property type="entry name" value="pyrC_multi"/>
    <property type="match status" value="1"/>
</dbReference>
<dbReference type="OrthoDB" id="9765462at2"/>
<dbReference type="Pfam" id="PF01979">
    <property type="entry name" value="Amidohydro_1"/>
    <property type="match status" value="1"/>
</dbReference>
<dbReference type="PANTHER" id="PTHR43668:SF2">
    <property type="entry name" value="ALLANTOINASE"/>
    <property type="match status" value="1"/>
</dbReference>
<dbReference type="GO" id="GO:0008270">
    <property type="term" value="F:zinc ion binding"/>
    <property type="evidence" value="ECO:0007669"/>
    <property type="project" value="UniProtKB-UniRule"/>
</dbReference>
<feature type="binding site" evidence="6">
    <location>
        <position position="101"/>
    </location>
    <ligand>
        <name>substrate</name>
    </ligand>
</feature>
<comment type="pathway">
    <text evidence="6">Pyrimidine metabolism; UMP biosynthesis via de novo pathway; (S)-dihydroorotate from bicarbonate: step 3/3.</text>
</comment>
<feature type="binding site" evidence="6">
    <location>
        <position position="245"/>
    </location>
    <ligand>
        <name>Zn(2+)</name>
        <dbReference type="ChEBI" id="CHEBI:29105"/>
        <label>2</label>
    </ligand>
</feature>
<accession>A0A3E3JYS4</accession>
<evidence type="ECO:0000259" key="7">
    <source>
        <dbReference type="Pfam" id="PF01979"/>
    </source>
</evidence>
<keyword evidence="9" id="KW-1185">Reference proteome</keyword>
<feature type="binding site" evidence="6">
    <location>
        <begin position="69"/>
        <end position="71"/>
    </location>
    <ligand>
        <name>substrate</name>
    </ligand>
</feature>
<comment type="similarity">
    <text evidence="2 6">Belongs to the metallo-dependent hydrolases superfamily. DHOase family. Class I DHOase subfamily.</text>
</comment>
<dbReference type="SUPFAM" id="SSF51338">
    <property type="entry name" value="Composite domain of metallo-dependent hydrolases"/>
    <property type="match status" value="1"/>
</dbReference>
<comment type="cofactor">
    <cofactor evidence="6">
        <name>Zn(2+)</name>
        <dbReference type="ChEBI" id="CHEBI:29105"/>
    </cofactor>
    <text evidence="6">Binds 2 Zn(2+) ions per subunit.</text>
</comment>
<dbReference type="InterPro" id="IPR011059">
    <property type="entry name" value="Metal-dep_hydrolase_composite"/>
</dbReference>
<feature type="binding site" evidence="6">
    <location>
        <position position="318"/>
    </location>
    <ligand>
        <name>Zn(2+)</name>
        <dbReference type="ChEBI" id="CHEBI:29105"/>
        <label>1</label>
    </ligand>
</feature>
<feature type="binding site" evidence="6">
    <location>
        <position position="186"/>
    </location>
    <ligand>
        <name>Zn(2+)</name>
        <dbReference type="ChEBI" id="CHEBI:29105"/>
        <label>2</label>
    </ligand>
</feature>
<name>A0A3E3JYS4_9FIRM</name>
<feature type="binding site" evidence="6">
    <location>
        <begin position="336"/>
        <end position="337"/>
    </location>
    <ligand>
        <name>substrate</name>
    </ligand>
</feature>
<dbReference type="PANTHER" id="PTHR43668">
    <property type="entry name" value="ALLANTOINASE"/>
    <property type="match status" value="1"/>
</dbReference>
<feature type="binding site" evidence="6">
    <location>
        <position position="291"/>
    </location>
    <ligand>
        <name>substrate</name>
    </ligand>
</feature>
<reference evidence="8 9" key="1">
    <citation type="submission" date="2018-08" db="EMBL/GenBank/DDBJ databases">
        <title>A genome reference for cultivated species of the human gut microbiota.</title>
        <authorList>
            <person name="Zou Y."/>
            <person name="Xue W."/>
            <person name="Luo G."/>
        </authorList>
    </citation>
    <scope>NUCLEOTIDE SEQUENCE [LARGE SCALE GENOMIC DNA]</scope>
    <source>
        <strain evidence="8 9">AF37-2AT</strain>
    </source>
</reference>
<dbReference type="PROSITE" id="PS00483">
    <property type="entry name" value="DIHYDROOROTASE_2"/>
    <property type="match status" value="1"/>
</dbReference>
<feature type="active site" evidence="6">
    <location>
        <position position="318"/>
    </location>
</feature>
<dbReference type="RefSeq" id="WP_048620372.1">
    <property type="nucleotide sequence ID" value="NZ_BAABYU010000001.1"/>
</dbReference>
<feature type="binding site" evidence="6">
    <location>
        <position position="159"/>
    </location>
    <ligand>
        <name>Zn(2+)</name>
        <dbReference type="ChEBI" id="CHEBI:29105"/>
        <label>2</label>
    </ligand>
</feature>
<dbReference type="EMBL" id="QVLX01000011">
    <property type="protein sequence ID" value="RGE84899.1"/>
    <property type="molecule type" value="Genomic_DNA"/>
</dbReference>
<dbReference type="SUPFAM" id="SSF51556">
    <property type="entry name" value="Metallo-dependent hydrolases"/>
    <property type="match status" value="1"/>
</dbReference>
<keyword evidence="6" id="KW-0862">Zinc</keyword>
<dbReference type="HAMAP" id="MF_00220_B">
    <property type="entry name" value="PyrC_classI_B"/>
    <property type="match status" value="1"/>
</dbReference>
<evidence type="ECO:0000256" key="2">
    <source>
        <dbReference type="ARBA" id="ARBA00010286"/>
    </source>
</evidence>
<evidence type="ECO:0000256" key="4">
    <source>
        <dbReference type="ARBA" id="ARBA00022801"/>
    </source>
</evidence>
<feature type="binding site" evidence="6">
    <location>
        <position position="69"/>
    </location>
    <ligand>
        <name>Zn(2+)</name>
        <dbReference type="ChEBI" id="CHEBI:29105"/>
        <label>1</label>
    </ligand>
</feature>
<evidence type="ECO:0000256" key="3">
    <source>
        <dbReference type="ARBA" id="ARBA00022723"/>
    </source>
</evidence>
<comment type="caution">
    <text evidence="8">The sequence shown here is derived from an EMBL/GenBank/DDBJ whole genome shotgun (WGS) entry which is preliminary data.</text>
</comment>
<feature type="domain" description="Amidohydrolase-related" evidence="7">
    <location>
        <begin position="58"/>
        <end position="435"/>
    </location>
</feature>
<proteinExistence type="inferred from homology"/>
<protein>
    <recommendedName>
        <fullName evidence="6">Dihydroorotase</fullName>
        <shortName evidence="6">DHOase</shortName>
        <ecNumber evidence="6">3.5.2.3</ecNumber>
    </recommendedName>
</protein>
<dbReference type="InterPro" id="IPR002195">
    <property type="entry name" value="Dihydroorotase_CS"/>
</dbReference>
<feature type="binding site" evidence="6">
    <location>
        <position position="67"/>
    </location>
    <ligand>
        <name>Zn(2+)</name>
        <dbReference type="ChEBI" id="CHEBI:29105"/>
        <label>1</label>
    </ligand>
</feature>
<evidence type="ECO:0000313" key="8">
    <source>
        <dbReference type="EMBL" id="RGE84899.1"/>
    </source>
</evidence>
<gene>
    <name evidence="6" type="primary">pyrC</name>
    <name evidence="8" type="ORF">DW016_14445</name>
</gene>
<dbReference type="AlphaFoldDB" id="A0A3E3JYS4"/>
<evidence type="ECO:0000313" key="9">
    <source>
        <dbReference type="Proteomes" id="UP000261080"/>
    </source>
</evidence>
<dbReference type="GO" id="GO:0004038">
    <property type="term" value="F:allantoinase activity"/>
    <property type="evidence" value="ECO:0007669"/>
    <property type="project" value="TreeGrafter"/>
</dbReference>